<sequence>MQIAIDISLPNILTLISQMSLNEIEEVKNKIIEKELYFKTFNKDKIEDIMSDFKKEDYSEDFLKDLENGLQKSSIYNDN</sequence>
<evidence type="ECO:0000313" key="1">
    <source>
        <dbReference type="EMBL" id="SFV55910.1"/>
    </source>
</evidence>
<dbReference type="EMBL" id="FPHG01000029">
    <property type="protein sequence ID" value="SFV55910.1"/>
    <property type="molecule type" value="Genomic_DNA"/>
</dbReference>
<reference evidence="1" key="1">
    <citation type="submission" date="2016-10" db="EMBL/GenBank/DDBJ databases">
        <authorList>
            <person name="de Groot N.N."/>
        </authorList>
    </citation>
    <scope>NUCLEOTIDE SEQUENCE</scope>
</reference>
<dbReference type="AlphaFoldDB" id="A0A1W1BQR5"/>
<protein>
    <submittedName>
        <fullName evidence="1">Uncharacterized protein</fullName>
    </submittedName>
</protein>
<accession>A0A1W1BQR5</accession>
<organism evidence="1">
    <name type="scientific">hydrothermal vent metagenome</name>
    <dbReference type="NCBI Taxonomy" id="652676"/>
    <lineage>
        <taxon>unclassified sequences</taxon>
        <taxon>metagenomes</taxon>
        <taxon>ecological metagenomes</taxon>
    </lineage>
</organism>
<gene>
    <name evidence="1" type="ORF">MNB_SV-9-175</name>
</gene>
<name>A0A1W1BQR5_9ZZZZ</name>
<proteinExistence type="predicted"/>